<evidence type="ECO:0000313" key="1">
    <source>
        <dbReference type="EMBL" id="KAJ3542108.1"/>
    </source>
</evidence>
<proteinExistence type="predicted"/>
<comment type="caution">
    <text evidence="1">The sequence shown here is derived from an EMBL/GenBank/DDBJ whole genome shotgun (WGS) entry which is preliminary data.</text>
</comment>
<evidence type="ECO:0000313" key="2">
    <source>
        <dbReference type="Proteomes" id="UP001148662"/>
    </source>
</evidence>
<organism evidence="1 2">
    <name type="scientific">Phlebia brevispora</name>
    <dbReference type="NCBI Taxonomy" id="194682"/>
    <lineage>
        <taxon>Eukaryota</taxon>
        <taxon>Fungi</taxon>
        <taxon>Dikarya</taxon>
        <taxon>Basidiomycota</taxon>
        <taxon>Agaricomycotina</taxon>
        <taxon>Agaricomycetes</taxon>
        <taxon>Polyporales</taxon>
        <taxon>Meruliaceae</taxon>
        <taxon>Phlebia</taxon>
    </lineage>
</organism>
<gene>
    <name evidence="1" type="ORF">NM688_g6007</name>
</gene>
<protein>
    <submittedName>
        <fullName evidence="1">Uncharacterized protein</fullName>
    </submittedName>
</protein>
<keyword evidence="2" id="KW-1185">Reference proteome</keyword>
<reference evidence="1" key="1">
    <citation type="submission" date="2022-07" db="EMBL/GenBank/DDBJ databases">
        <title>Genome Sequence of Phlebia brevispora.</title>
        <authorList>
            <person name="Buettner E."/>
        </authorList>
    </citation>
    <scope>NUCLEOTIDE SEQUENCE</scope>
    <source>
        <strain evidence="1">MPL23</strain>
    </source>
</reference>
<dbReference type="EMBL" id="JANHOG010001175">
    <property type="protein sequence ID" value="KAJ3542108.1"/>
    <property type="molecule type" value="Genomic_DNA"/>
</dbReference>
<dbReference type="Proteomes" id="UP001148662">
    <property type="component" value="Unassembled WGS sequence"/>
</dbReference>
<accession>A0ACC1SL84</accession>
<name>A0ACC1SL84_9APHY</name>
<sequence length="939" mass="106092">MTTWKNHHAEADSRGLWLPGFPSLPLLLASELPCFNHLLLMARSKHTPKAPVPAEGDESAQGADVQLQGPTPGQKAAEVRARHRLEEEENQHKDAEHVLATGPRPSKTWAGDKIREWNAPSRKRTISQTGAEPELHRDQPQEKSNKLKKPRQTKTSNPPKSQRDTERAHHSRSLLNHEHDNEDSDDSPLATAARKPLTPKAVVKNAERSRKPEKNSEKNLRKERDALNNEEDGLRPEDWPSDNERGDRREHGSDQSGEDGDDDSFKPSEESDGGNVNKSIEVPKWVSKSSKNHPRSSVQLKTRANNDVDDEELAGLIPDIDDSMRSRRSSITSVASMHTASFAGPPPTMTTVSDDDDYRHCPRMTSDGDGSQSDASSELDSDCRYHEDEVGRYDAKQNSRRQQDMCTKSDKGKGKSHRQMAAEAEASSLIRPRFKEAPRGGENPYRESAPSRPHEDNYYNGGDGYRKDVRCSNAERYNKERQHEDDYQYAGRRREGNYDEGRRHEGNYDEGRRREGNYDEGRHCKGNYDEGRRREGNYDEGQCCEGNYDEGRRREDSYRDESRRPKDSYHDRGKHGRHEDHHTDRRHHEDHRDIHIDEESQYHTSRWQEDMRDTATSAYASSSHAEPQALSQRAARELKYPKRTHVVWTDRGKINIKDQTPLIQMILETYIKSCLRDFALNSGIPAADVQMQRQCQLLIEATDSYNTADIGDQIEEDRRYRAGLIAVVQVSSFILLKANGYVLYQGETRVGVIRGNLKKSANSLVASEYGLVSGEAGPRIAALLASSQWIYAGDVLKIPEFGKPFEREIFSQLLVAHFFNGPSALGSSLMGNFKSSLEGKPDEKEIPAVMLAVVAATVALSIADWSSGTFTAPKVYNTSLAEQYYCDVMAEFDVMKRRSMMAYHRIMHNLWNRVNRMTGGGASSAVQGTRGPSKMALEE</sequence>